<feature type="domain" description="GH16" evidence="3">
    <location>
        <begin position="63"/>
        <end position="112"/>
    </location>
</feature>
<evidence type="ECO:0000256" key="1">
    <source>
        <dbReference type="ARBA" id="ARBA00022801"/>
    </source>
</evidence>
<keyword evidence="2" id="KW-0326">Glycosidase</keyword>
<sequence>MTARLPADLPSPCPRLPACLPKLPTPASSWLRARGCSLARYGCPRTQASACSCPGAFSPPPPCQWFVDEIPIRVLKPAGIRHPNSQPMRLFSSLWNADNWASIGGLVKIDWSQAPFVARFCKLRLRACKWLSRSVSVSAPPTLRRTGGCRRRMND</sequence>
<dbReference type="Proteomes" id="UP000233837">
    <property type="component" value="Unassembled WGS sequence"/>
</dbReference>
<dbReference type="STRING" id="906689.A0A2I0XHJ3"/>
<dbReference type="GO" id="GO:0005975">
    <property type="term" value="P:carbohydrate metabolic process"/>
    <property type="evidence" value="ECO:0007669"/>
    <property type="project" value="InterPro"/>
</dbReference>
<evidence type="ECO:0000313" key="5">
    <source>
        <dbReference type="Proteomes" id="UP000233837"/>
    </source>
</evidence>
<reference evidence="4 5" key="2">
    <citation type="journal article" date="2017" name="Nature">
        <title>The Apostasia genome and the evolution of orchids.</title>
        <authorList>
            <person name="Zhang G.Q."/>
            <person name="Liu K.W."/>
            <person name="Li Z."/>
            <person name="Lohaus R."/>
            <person name="Hsiao Y.Y."/>
            <person name="Niu S.C."/>
            <person name="Wang J.Y."/>
            <person name="Lin Y.C."/>
            <person name="Xu Q."/>
            <person name="Chen L.J."/>
            <person name="Yoshida K."/>
            <person name="Fujiwara S."/>
            <person name="Wang Z.W."/>
            <person name="Zhang Y.Q."/>
            <person name="Mitsuda N."/>
            <person name="Wang M."/>
            <person name="Liu G.H."/>
            <person name="Pecoraro L."/>
            <person name="Huang H.X."/>
            <person name="Xiao X.J."/>
            <person name="Lin M."/>
            <person name="Wu X.Y."/>
            <person name="Wu W.L."/>
            <person name="Chen Y.Y."/>
            <person name="Chang S.B."/>
            <person name="Sakamoto S."/>
            <person name="Ohme-Takagi M."/>
            <person name="Yagi M."/>
            <person name="Zeng S.J."/>
            <person name="Shen C.Y."/>
            <person name="Yeh C.M."/>
            <person name="Luo Y.B."/>
            <person name="Tsai W.C."/>
            <person name="Van de Peer Y."/>
            <person name="Liu Z.J."/>
        </authorList>
    </citation>
    <scope>NUCLEOTIDE SEQUENCE [LARGE SCALE GENOMIC DNA]</scope>
    <source>
        <tissue evidence="4">The whole plant</tissue>
    </source>
</reference>
<dbReference type="SUPFAM" id="SSF49899">
    <property type="entry name" value="Concanavalin A-like lectins/glucanases"/>
    <property type="match status" value="1"/>
</dbReference>
<dbReference type="EMBL" id="KZ501875">
    <property type="protein sequence ID" value="PKU87378.1"/>
    <property type="molecule type" value="Genomic_DNA"/>
</dbReference>
<gene>
    <name evidence="4" type="primary">XTH25</name>
    <name evidence="4" type="ORF">MA16_Dca008474</name>
</gene>
<evidence type="ECO:0000313" key="4">
    <source>
        <dbReference type="EMBL" id="PKU87378.1"/>
    </source>
</evidence>
<dbReference type="InterPro" id="IPR013320">
    <property type="entry name" value="ConA-like_dom_sf"/>
</dbReference>
<proteinExistence type="predicted"/>
<dbReference type="AlphaFoldDB" id="A0A2I0XHJ3"/>
<dbReference type="InterPro" id="IPR044791">
    <property type="entry name" value="Beta-glucanase/XTH"/>
</dbReference>
<keyword evidence="1 4" id="KW-0378">Hydrolase</keyword>
<accession>A0A2I0XHJ3</accession>
<protein>
    <submittedName>
        <fullName evidence="4">Putative xyloglucan endotransglucosylase/hydrolase protein 25</fullName>
    </submittedName>
</protein>
<reference evidence="4 5" key="1">
    <citation type="journal article" date="2016" name="Sci. Rep.">
        <title>The Dendrobium catenatum Lindl. genome sequence provides insights into polysaccharide synthase, floral development and adaptive evolution.</title>
        <authorList>
            <person name="Zhang G.Q."/>
            <person name="Xu Q."/>
            <person name="Bian C."/>
            <person name="Tsai W.C."/>
            <person name="Yeh C.M."/>
            <person name="Liu K.W."/>
            <person name="Yoshida K."/>
            <person name="Zhang L.S."/>
            <person name="Chang S.B."/>
            <person name="Chen F."/>
            <person name="Shi Y."/>
            <person name="Su Y.Y."/>
            <person name="Zhang Y.Q."/>
            <person name="Chen L.J."/>
            <person name="Yin Y."/>
            <person name="Lin M."/>
            <person name="Huang H."/>
            <person name="Deng H."/>
            <person name="Wang Z.W."/>
            <person name="Zhu S.L."/>
            <person name="Zhao X."/>
            <person name="Deng C."/>
            <person name="Niu S.C."/>
            <person name="Huang J."/>
            <person name="Wang M."/>
            <person name="Liu G.H."/>
            <person name="Yang H.J."/>
            <person name="Xiao X.J."/>
            <person name="Hsiao Y.Y."/>
            <person name="Wu W.L."/>
            <person name="Chen Y.Y."/>
            <person name="Mitsuda N."/>
            <person name="Ohme-Takagi M."/>
            <person name="Luo Y.B."/>
            <person name="Van de Peer Y."/>
            <person name="Liu Z.J."/>
        </authorList>
    </citation>
    <scope>NUCLEOTIDE SEQUENCE [LARGE SCALE GENOMIC DNA]</scope>
    <source>
        <tissue evidence="4">The whole plant</tissue>
    </source>
</reference>
<evidence type="ECO:0000256" key="2">
    <source>
        <dbReference type="ARBA" id="ARBA00023295"/>
    </source>
</evidence>
<dbReference type="GO" id="GO:0004553">
    <property type="term" value="F:hydrolase activity, hydrolyzing O-glycosyl compounds"/>
    <property type="evidence" value="ECO:0007669"/>
    <property type="project" value="InterPro"/>
</dbReference>
<dbReference type="Pfam" id="PF00722">
    <property type="entry name" value="Glyco_hydro_16"/>
    <property type="match status" value="1"/>
</dbReference>
<organism evidence="4 5">
    <name type="scientific">Dendrobium catenatum</name>
    <dbReference type="NCBI Taxonomy" id="906689"/>
    <lineage>
        <taxon>Eukaryota</taxon>
        <taxon>Viridiplantae</taxon>
        <taxon>Streptophyta</taxon>
        <taxon>Embryophyta</taxon>
        <taxon>Tracheophyta</taxon>
        <taxon>Spermatophyta</taxon>
        <taxon>Magnoliopsida</taxon>
        <taxon>Liliopsida</taxon>
        <taxon>Asparagales</taxon>
        <taxon>Orchidaceae</taxon>
        <taxon>Epidendroideae</taxon>
        <taxon>Malaxideae</taxon>
        <taxon>Dendrobiinae</taxon>
        <taxon>Dendrobium</taxon>
    </lineage>
</organism>
<dbReference type="InterPro" id="IPR000757">
    <property type="entry name" value="Beta-glucanase-like"/>
</dbReference>
<keyword evidence="5" id="KW-1185">Reference proteome</keyword>
<evidence type="ECO:0000259" key="3">
    <source>
        <dbReference type="Pfam" id="PF00722"/>
    </source>
</evidence>
<dbReference type="PANTHER" id="PTHR31062">
    <property type="entry name" value="XYLOGLUCAN ENDOTRANSGLUCOSYLASE/HYDROLASE PROTEIN 8-RELATED"/>
    <property type="match status" value="1"/>
</dbReference>
<name>A0A2I0XHJ3_9ASPA</name>
<dbReference type="Gene3D" id="2.60.120.200">
    <property type="match status" value="1"/>
</dbReference>